<keyword evidence="10" id="KW-0507">mRNA processing</keyword>
<evidence type="ECO:0000256" key="8">
    <source>
        <dbReference type="ARBA" id="ARBA00023136"/>
    </source>
</evidence>
<proteinExistence type="inferred from homology"/>
<dbReference type="PANTHER" id="PTHR32198">
    <property type="entry name" value="MITOCHONDRIAL ESCAPE PROTEIN 2"/>
    <property type="match status" value="1"/>
</dbReference>
<comment type="caution">
    <text evidence="12">The sequence shown here is derived from an EMBL/GenBank/DDBJ whole genome shotgun (WGS) entry which is preliminary data.</text>
</comment>
<evidence type="ECO:0000256" key="4">
    <source>
        <dbReference type="ARBA" id="ARBA00022692"/>
    </source>
</evidence>
<dbReference type="OrthoDB" id="10267654at2759"/>
<dbReference type="STRING" id="1330021.A0A367LS24"/>
<dbReference type="InterPro" id="IPR039627">
    <property type="entry name" value="Yme2_C"/>
</dbReference>
<protein>
    <recommendedName>
        <fullName evidence="3 10">Mitochondrial escape protein 2</fullName>
    </recommendedName>
</protein>
<comment type="similarity">
    <text evidence="2 10">Belongs to the YME2 family.</text>
</comment>
<evidence type="ECO:0000256" key="5">
    <source>
        <dbReference type="ARBA" id="ARBA00022792"/>
    </source>
</evidence>
<evidence type="ECO:0000313" key="12">
    <source>
        <dbReference type="EMBL" id="RCI17218.1"/>
    </source>
</evidence>
<evidence type="ECO:0000256" key="1">
    <source>
        <dbReference type="ARBA" id="ARBA00004434"/>
    </source>
</evidence>
<evidence type="ECO:0000256" key="9">
    <source>
        <dbReference type="ARBA" id="ARBA00025276"/>
    </source>
</evidence>
<dbReference type="GO" id="GO:0005743">
    <property type="term" value="C:mitochondrial inner membrane"/>
    <property type="evidence" value="ECO:0007669"/>
    <property type="project" value="UniProtKB-SubCell"/>
</dbReference>
<dbReference type="Proteomes" id="UP000253664">
    <property type="component" value="Unassembled WGS sequence"/>
</dbReference>
<dbReference type="InterPro" id="IPR018850">
    <property type="entry name" value="Mt_escape_2_C"/>
</dbReference>
<keyword evidence="10" id="KW-0694">RNA-binding</keyword>
<dbReference type="AlphaFoldDB" id="A0A367LS24"/>
<keyword evidence="7 10" id="KW-0496">Mitochondrion</keyword>
<dbReference type="SUPFAM" id="SSF52540">
    <property type="entry name" value="P-loop containing nucleoside triphosphate hydrolases"/>
    <property type="match status" value="1"/>
</dbReference>
<gene>
    <name evidence="12" type="ORF">L249_2243</name>
</gene>
<comment type="subcellular location">
    <subcellularLocation>
        <location evidence="1 10">Mitochondrion inner membrane</location>
        <topology evidence="1 10">Single-pass membrane protein</topology>
    </subcellularLocation>
</comment>
<evidence type="ECO:0000256" key="3">
    <source>
        <dbReference type="ARBA" id="ARBA00020222"/>
    </source>
</evidence>
<dbReference type="GO" id="GO:0006397">
    <property type="term" value="P:mRNA processing"/>
    <property type="evidence" value="ECO:0007669"/>
    <property type="project" value="UniProtKB-UniRule"/>
</dbReference>
<dbReference type="InterPro" id="IPR027417">
    <property type="entry name" value="P-loop_NTPase"/>
</dbReference>
<evidence type="ECO:0000259" key="11">
    <source>
        <dbReference type="Pfam" id="PF10443"/>
    </source>
</evidence>
<dbReference type="InterPro" id="IPR035979">
    <property type="entry name" value="RBD_domain_sf"/>
</dbReference>
<evidence type="ECO:0000256" key="7">
    <source>
        <dbReference type="ARBA" id="ARBA00023128"/>
    </source>
</evidence>
<evidence type="ECO:0000256" key="6">
    <source>
        <dbReference type="ARBA" id="ARBA00022989"/>
    </source>
</evidence>
<sequence length="829" mass="91728">MIPLRRGGVLAALSSPARPRLAVAWRRRCLGLKRRSSSMQDEEKESGHFQVKPNESLLTLPLKLNAVLRLPSDSDLDTGRRFESSSFGLLDPFQLVKRAVSDDTQLKVTEVMPRLKDGGAFVKVQHDASLSPSDIEDRLLRKLDENPLKPWFSPFRGIKARLVRGSPWLEDLYRFPSPLLKVEFVPPRPGAEAAELAEETLYSLFRRYGKMADILPQAWDSKQTPRYAQIGFPRVRDAIMARNCLHRFVVAEAMGGGKDGTMLRISYIKRVKARSIWEWLTSHPRILIPAVAALIAGFSVIVFDPIRKFFVKAQIQHSLHFTESRIYKWFKSQTHNFTGNKERAGGLEAVWDHRRDLIGKLQSWLDGSSDTFVIVTGPRGSGKASLVLDQALAERENVVVVDCRPIVDAGGEAGTIGRLAGALGYRPIFSWANSISSMVDLAVQSATGVKAGFSETLEAQMVKMMRTAAAALKEVALSGRSSRDKDADLSDDAYLEAHPERRPVVVIDNYLHRGGDDKSAMVYEKLAEWAASLVQNKVAHVVFLTSDTAYTKTLARAMPDRAFRTISLDDLAHGVARSLIVSRLKGDDDDDDDDDDANGEKPDLTDLDGCIRTLGGRLTDLEFLSRRIKAGQSPRQAVDDMVGETATDVVRIFLHPRSDSSAPTNQRRKWTSQQAWHLVKSLAETPSLRYNQVLQSQAFSSPDAPSSGEEALEALAGAELITLRSERGRPRTIGAGKPLYQAAFALVARDASLRAGLDLAALAEDARAQARVMDAAERELALLAALPRQTSESAGRVSYLLSRLEASQRRTVELDGEMALLRKVFEDED</sequence>
<dbReference type="PANTHER" id="PTHR32198:SF2">
    <property type="entry name" value="MITOCHONDRIAL ESCAPE PROTEIN 2"/>
    <property type="match status" value="1"/>
</dbReference>
<dbReference type="EMBL" id="LKCN02000001">
    <property type="protein sequence ID" value="RCI17218.1"/>
    <property type="molecule type" value="Genomic_DNA"/>
</dbReference>
<accession>A0A367LS24</accession>
<name>A0A367LS24_9HYPO</name>
<evidence type="ECO:0000256" key="10">
    <source>
        <dbReference type="RuleBase" id="RU367108"/>
    </source>
</evidence>
<reference evidence="12 13" key="1">
    <citation type="journal article" date="2015" name="BMC Genomics">
        <title>Insights from the genome of Ophiocordyceps polyrhachis-furcata to pathogenicity and host specificity in insect fungi.</title>
        <authorList>
            <person name="Wichadakul D."/>
            <person name="Kobmoo N."/>
            <person name="Ingsriswang S."/>
            <person name="Tangphatsornruang S."/>
            <person name="Chantasingh D."/>
            <person name="Luangsa-ard J.J."/>
            <person name="Eurwilaichitr L."/>
        </authorList>
    </citation>
    <scope>NUCLEOTIDE SEQUENCE [LARGE SCALE GENOMIC DNA]</scope>
    <source>
        <strain evidence="12 13">BCC 54312</strain>
    </source>
</reference>
<dbReference type="Pfam" id="PF10443">
    <property type="entry name" value="RNA12"/>
    <property type="match status" value="1"/>
</dbReference>
<comment type="function">
    <text evidence="9 10">Plays a role in maintaining the mitochondrial genome and in controlling the mtDNA escape. Involved in the regulation of mtDNA nucleotide structure and number. May have a dispensable role in early maturation of pre-rRNA.</text>
</comment>
<keyword evidence="4" id="KW-0812">Transmembrane</keyword>
<keyword evidence="8" id="KW-0472">Membrane</keyword>
<dbReference type="SUPFAM" id="SSF54928">
    <property type="entry name" value="RNA-binding domain, RBD"/>
    <property type="match status" value="1"/>
</dbReference>
<keyword evidence="6" id="KW-1133">Transmembrane helix</keyword>
<organism evidence="12 13">
    <name type="scientific">Ophiocordyceps polyrhachis-furcata BCC 54312</name>
    <dbReference type="NCBI Taxonomy" id="1330021"/>
    <lineage>
        <taxon>Eukaryota</taxon>
        <taxon>Fungi</taxon>
        <taxon>Dikarya</taxon>
        <taxon>Ascomycota</taxon>
        <taxon>Pezizomycotina</taxon>
        <taxon>Sordariomycetes</taxon>
        <taxon>Hypocreomycetidae</taxon>
        <taxon>Hypocreales</taxon>
        <taxon>Ophiocordycipitaceae</taxon>
        <taxon>Ophiocordyceps</taxon>
    </lineage>
</organism>
<feature type="domain" description="Mitochondrial escape protein 2 C-terminal" evidence="11">
    <location>
        <begin position="354"/>
        <end position="785"/>
    </location>
</feature>
<evidence type="ECO:0000256" key="2">
    <source>
        <dbReference type="ARBA" id="ARBA00010320"/>
    </source>
</evidence>
<keyword evidence="5 10" id="KW-0999">Mitochondrion inner membrane</keyword>
<dbReference type="GO" id="GO:0003723">
    <property type="term" value="F:RNA binding"/>
    <property type="evidence" value="ECO:0007669"/>
    <property type="project" value="UniProtKB-UniRule"/>
</dbReference>
<evidence type="ECO:0000313" key="13">
    <source>
        <dbReference type="Proteomes" id="UP000253664"/>
    </source>
</evidence>
<keyword evidence="13" id="KW-1185">Reference proteome</keyword>